<proteinExistence type="predicted"/>
<dbReference type="InterPro" id="IPR036390">
    <property type="entry name" value="WH_DNA-bd_sf"/>
</dbReference>
<dbReference type="PANTHER" id="PTHR43537">
    <property type="entry name" value="TRANSCRIPTIONAL REGULATOR, GNTR FAMILY"/>
    <property type="match status" value="1"/>
</dbReference>
<keyword evidence="3" id="KW-0804">Transcription</keyword>
<protein>
    <submittedName>
        <fullName evidence="5">GntR family transcriptional regulator</fullName>
    </submittedName>
</protein>
<accession>A0ABU3QAU4</accession>
<dbReference type="InterPro" id="IPR036388">
    <property type="entry name" value="WH-like_DNA-bd_sf"/>
</dbReference>
<evidence type="ECO:0000313" key="6">
    <source>
        <dbReference type="Proteomes" id="UP001259572"/>
    </source>
</evidence>
<keyword evidence="1" id="KW-0805">Transcription regulation</keyword>
<name>A0ABU3QAU4_9SPHN</name>
<dbReference type="SMART" id="SM00895">
    <property type="entry name" value="FCD"/>
    <property type="match status" value="1"/>
</dbReference>
<keyword evidence="6" id="KW-1185">Reference proteome</keyword>
<dbReference type="PANTHER" id="PTHR43537:SF51">
    <property type="entry name" value="HTH-TYPE TRANSCRIPTIONAL REGULATOR LGOR-RELATED"/>
    <property type="match status" value="1"/>
</dbReference>
<keyword evidence="2" id="KW-0238">DNA-binding</keyword>
<dbReference type="Gene3D" id="1.20.120.530">
    <property type="entry name" value="GntR ligand-binding domain-like"/>
    <property type="match status" value="1"/>
</dbReference>
<dbReference type="InterPro" id="IPR000524">
    <property type="entry name" value="Tscrpt_reg_HTH_GntR"/>
</dbReference>
<comment type="caution">
    <text evidence="5">The sequence shown here is derived from an EMBL/GenBank/DDBJ whole genome shotgun (WGS) entry which is preliminary data.</text>
</comment>
<gene>
    <name evidence="5" type="ORF">RQX22_16330</name>
</gene>
<evidence type="ECO:0000313" key="5">
    <source>
        <dbReference type="EMBL" id="MDT9600528.1"/>
    </source>
</evidence>
<dbReference type="PROSITE" id="PS50949">
    <property type="entry name" value="HTH_GNTR"/>
    <property type="match status" value="1"/>
</dbReference>
<organism evidence="5 6">
    <name type="scientific">Sphingosinicella rhizophila</name>
    <dbReference type="NCBI Taxonomy" id="3050082"/>
    <lineage>
        <taxon>Bacteria</taxon>
        <taxon>Pseudomonadati</taxon>
        <taxon>Pseudomonadota</taxon>
        <taxon>Alphaproteobacteria</taxon>
        <taxon>Sphingomonadales</taxon>
        <taxon>Sphingosinicellaceae</taxon>
        <taxon>Sphingosinicella</taxon>
    </lineage>
</organism>
<evidence type="ECO:0000256" key="3">
    <source>
        <dbReference type="ARBA" id="ARBA00023163"/>
    </source>
</evidence>
<dbReference type="RefSeq" id="WP_315727777.1">
    <property type="nucleotide sequence ID" value="NZ_JAVUPU010000009.1"/>
</dbReference>
<dbReference type="SMART" id="SM00345">
    <property type="entry name" value="HTH_GNTR"/>
    <property type="match status" value="1"/>
</dbReference>
<reference evidence="5 6" key="1">
    <citation type="submission" date="2023-05" db="EMBL/GenBank/DDBJ databases">
        <authorList>
            <person name="Guo Y."/>
        </authorList>
    </citation>
    <scope>NUCLEOTIDE SEQUENCE [LARGE SCALE GENOMIC DNA]</scope>
    <source>
        <strain evidence="5 6">GR2756</strain>
    </source>
</reference>
<sequence length="231" mass="25666">MYTPRQQAVVDNLRHMILGGILSGGERLLEIPLSERMEVSRTPVREALITLAEEGLVEYRPNRGYIVRAFTGKEIEDAYTVRGALESLACRLLAEKGIDAETQKAFEACLDDGDRLLSVERLTESAKEPWREINDRFHKLIIGSLENSALSSALARVTNIPFASSRVVHWFDEGDVQGLFQLRLTHSQHHSVYEAIKAGQGYRAEVAMGGHIEFAASHIKSTYFAAGEVPG</sequence>
<evidence type="ECO:0000256" key="1">
    <source>
        <dbReference type="ARBA" id="ARBA00023015"/>
    </source>
</evidence>
<dbReference type="SUPFAM" id="SSF46785">
    <property type="entry name" value="Winged helix' DNA-binding domain"/>
    <property type="match status" value="1"/>
</dbReference>
<dbReference type="EMBL" id="JAVUPU010000009">
    <property type="protein sequence ID" value="MDT9600528.1"/>
    <property type="molecule type" value="Genomic_DNA"/>
</dbReference>
<dbReference type="Gene3D" id="1.10.10.10">
    <property type="entry name" value="Winged helix-like DNA-binding domain superfamily/Winged helix DNA-binding domain"/>
    <property type="match status" value="1"/>
</dbReference>
<dbReference type="Proteomes" id="UP001259572">
    <property type="component" value="Unassembled WGS sequence"/>
</dbReference>
<dbReference type="Pfam" id="PF00392">
    <property type="entry name" value="GntR"/>
    <property type="match status" value="1"/>
</dbReference>
<evidence type="ECO:0000256" key="2">
    <source>
        <dbReference type="ARBA" id="ARBA00023125"/>
    </source>
</evidence>
<dbReference type="Pfam" id="PF07729">
    <property type="entry name" value="FCD"/>
    <property type="match status" value="1"/>
</dbReference>
<dbReference type="InterPro" id="IPR008920">
    <property type="entry name" value="TF_FadR/GntR_C"/>
</dbReference>
<dbReference type="InterPro" id="IPR011711">
    <property type="entry name" value="GntR_C"/>
</dbReference>
<dbReference type="CDD" id="cd07377">
    <property type="entry name" value="WHTH_GntR"/>
    <property type="match status" value="1"/>
</dbReference>
<evidence type="ECO:0000259" key="4">
    <source>
        <dbReference type="PROSITE" id="PS50949"/>
    </source>
</evidence>
<dbReference type="SUPFAM" id="SSF48008">
    <property type="entry name" value="GntR ligand-binding domain-like"/>
    <property type="match status" value="1"/>
</dbReference>
<feature type="domain" description="HTH gntR-type" evidence="4">
    <location>
        <begin position="3"/>
        <end position="70"/>
    </location>
</feature>